<name>A0A1X7QZ66_9SACH</name>
<feature type="compositionally biased region" description="Acidic residues" evidence="1">
    <location>
        <begin position="318"/>
        <end position="337"/>
    </location>
</feature>
<organism evidence="2 3">
    <name type="scientific">Maudiozyma saulgeensis</name>
    <dbReference type="NCBI Taxonomy" id="1789683"/>
    <lineage>
        <taxon>Eukaryota</taxon>
        <taxon>Fungi</taxon>
        <taxon>Dikarya</taxon>
        <taxon>Ascomycota</taxon>
        <taxon>Saccharomycotina</taxon>
        <taxon>Saccharomycetes</taxon>
        <taxon>Saccharomycetales</taxon>
        <taxon>Saccharomycetaceae</taxon>
        <taxon>Maudiozyma</taxon>
    </lineage>
</organism>
<dbReference type="Proteomes" id="UP000196158">
    <property type="component" value="Unassembled WGS sequence"/>
</dbReference>
<feature type="compositionally biased region" description="Polar residues" evidence="1">
    <location>
        <begin position="306"/>
        <end position="317"/>
    </location>
</feature>
<dbReference type="EMBL" id="FXLY01000002">
    <property type="protein sequence ID" value="SMN18733.1"/>
    <property type="molecule type" value="Genomic_DNA"/>
</dbReference>
<feature type="region of interest" description="Disordered" evidence="1">
    <location>
        <begin position="252"/>
        <end position="397"/>
    </location>
</feature>
<evidence type="ECO:0000256" key="1">
    <source>
        <dbReference type="SAM" id="MobiDB-lite"/>
    </source>
</evidence>
<sequence>MSLTDAEIKQVKDKVLYSEIDTSFTKYVEGVKKVTTLCNQLLSGHLETSEDGLNVNSTFNEGTVNSLSESSELHFLEVQSAIDIKKIAIENWQQSNDQVRKDIENNVGGTLPELKNIHFRLRSRIAKIQALYDSVKSINQEFNTLATGKTNLAVSQEEWEHELGKDITDQLIKQNHLKIESRYSKQERLGVYEDFSNGPKEAKRLNNAMKSDITKLTKEIDVYKNKWLKDADIFSKITNVLQDELSKRDVQLSGTDIDMEGNEESEEDEEDETRKNTEEGLLQRQRYSEDEANHQHSDEYSDEENGQVSETANMSGNEDQDIEMAEEEDEEEEDREEEGSRTENGSEVYDTKDTLVEPNLNNELIQSEDIDDRTQENSAVVSEQEETGDNSEPNSNV</sequence>
<dbReference type="STRING" id="1789683.A0A1X7QZ66"/>
<feature type="compositionally biased region" description="Acidic residues" evidence="1">
    <location>
        <begin position="257"/>
        <end position="271"/>
    </location>
</feature>
<reference evidence="2 3" key="1">
    <citation type="submission" date="2017-04" db="EMBL/GenBank/DDBJ databases">
        <authorList>
            <person name="Afonso C.L."/>
            <person name="Miller P.J."/>
            <person name="Scott M.A."/>
            <person name="Spackman E."/>
            <person name="Goraichik I."/>
            <person name="Dimitrov K.M."/>
            <person name="Suarez D.L."/>
            <person name="Swayne D.E."/>
        </authorList>
    </citation>
    <scope>NUCLEOTIDE SEQUENCE [LARGE SCALE GENOMIC DNA]</scope>
</reference>
<proteinExistence type="predicted"/>
<dbReference type="OrthoDB" id="4035165at2759"/>
<feature type="compositionally biased region" description="Basic and acidic residues" evidence="1">
    <location>
        <begin position="286"/>
        <end position="299"/>
    </location>
</feature>
<evidence type="ECO:0000313" key="2">
    <source>
        <dbReference type="EMBL" id="SMN18733.1"/>
    </source>
</evidence>
<dbReference type="AlphaFoldDB" id="A0A1X7QZ66"/>
<evidence type="ECO:0000313" key="3">
    <source>
        <dbReference type="Proteomes" id="UP000196158"/>
    </source>
</evidence>
<protein>
    <submittedName>
        <fullName evidence="2">Similar to Saccharomyces cerevisiae YML062C MFT1 Subunit of the THO complex</fullName>
    </submittedName>
</protein>
<gene>
    <name evidence="2" type="ORF">KASA_0Q12683G</name>
</gene>
<accession>A0A1X7QZ66</accession>
<keyword evidence="3" id="KW-1185">Reference proteome</keyword>